<dbReference type="PANTHER" id="PTHR30329">
    <property type="entry name" value="STATOR ELEMENT OF FLAGELLAR MOTOR COMPLEX"/>
    <property type="match status" value="1"/>
</dbReference>
<dbReference type="Gene3D" id="3.30.1330.60">
    <property type="entry name" value="OmpA-like domain"/>
    <property type="match status" value="1"/>
</dbReference>
<evidence type="ECO:0000313" key="5">
    <source>
        <dbReference type="EMBL" id="VAW80633.1"/>
    </source>
</evidence>
<reference evidence="5" key="1">
    <citation type="submission" date="2018-06" db="EMBL/GenBank/DDBJ databases">
        <authorList>
            <person name="Zhirakovskaya E."/>
        </authorList>
    </citation>
    <scope>NUCLEOTIDE SEQUENCE</scope>
</reference>
<dbReference type="InterPro" id="IPR006665">
    <property type="entry name" value="OmpA-like"/>
</dbReference>
<dbReference type="InterPro" id="IPR050330">
    <property type="entry name" value="Bact_OuterMem_StrucFunc"/>
</dbReference>
<evidence type="ECO:0000256" key="2">
    <source>
        <dbReference type="ARBA" id="ARBA00023136"/>
    </source>
</evidence>
<keyword evidence="3" id="KW-0998">Cell outer membrane</keyword>
<accession>A0A3B0YXF8</accession>
<sequence length="216" mass="23049">MKSTTRILLVAGFGFISSFAHAGMGYVSDNSDSVVRTGFGDCVHTTRWSEEVAVAKCEPAIVAARDAAKLAAVEVIIVKELKPVRLETEVLFAFDSADLTADGQVRLNAVLGSLTAADLKDEKIRITGHTDEVGDDSYNLELSRKRATAVHDYLVSRGVVPGFIETSGVGEADPVVICEGKRGAALINCLAPNRRAVVELSAMELVEVEKEVSVSQ</sequence>
<protein>
    <submittedName>
        <fullName evidence="5">Outer membrane protein A</fullName>
    </submittedName>
</protein>
<dbReference type="PANTHER" id="PTHR30329:SF21">
    <property type="entry name" value="LIPOPROTEIN YIAD-RELATED"/>
    <property type="match status" value="1"/>
</dbReference>
<evidence type="ECO:0000259" key="4">
    <source>
        <dbReference type="PROSITE" id="PS51123"/>
    </source>
</evidence>
<dbReference type="CDD" id="cd07185">
    <property type="entry name" value="OmpA_C-like"/>
    <property type="match status" value="1"/>
</dbReference>
<dbReference type="SUPFAM" id="SSF103088">
    <property type="entry name" value="OmpA-like"/>
    <property type="match status" value="1"/>
</dbReference>
<dbReference type="EMBL" id="UOFM01000364">
    <property type="protein sequence ID" value="VAW80633.1"/>
    <property type="molecule type" value="Genomic_DNA"/>
</dbReference>
<name>A0A3B0YXF8_9ZZZZ</name>
<evidence type="ECO:0000256" key="3">
    <source>
        <dbReference type="ARBA" id="ARBA00023237"/>
    </source>
</evidence>
<dbReference type="AlphaFoldDB" id="A0A3B0YXF8"/>
<dbReference type="InterPro" id="IPR036737">
    <property type="entry name" value="OmpA-like_sf"/>
</dbReference>
<gene>
    <name evidence="5" type="ORF">MNBD_GAMMA14-1501</name>
</gene>
<dbReference type="Pfam" id="PF00691">
    <property type="entry name" value="OmpA"/>
    <property type="match status" value="1"/>
</dbReference>
<proteinExistence type="predicted"/>
<dbReference type="PROSITE" id="PS51123">
    <property type="entry name" value="OMPA_2"/>
    <property type="match status" value="1"/>
</dbReference>
<keyword evidence="2" id="KW-0472">Membrane</keyword>
<dbReference type="InterPro" id="IPR006664">
    <property type="entry name" value="OMP_bac"/>
</dbReference>
<dbReference type="PRINTS" id="PR01021">
    <property type="entry name" value="OMPADOMAIN"/>
</dbReference>
<feature type="domain" description="OmpA-like" evidence="4">
    <location>
        <begin position="79"/>
        <end position="204"/>
    </location>
</feature>
<organism evidence="5">
    <name type="scientific">hydrothermal vent metagenome</name>
    <dbReference type="NCBI Taxonomy" id="652676"/>
    <lineage>
        <taxon>unclassified sequences</taxon>
        <taxon>metagenomes</taxon>
        <taxon>ecological metagenomes</taxon>
    </lineage>
</organism>
<dbReference type="GO" id="GO:0009279">
    <property type="term" value="C:cell outer membrane"/>
    <property type="evidence" value="ECO:0007669"/>
    <property type="project" value="UniProtKB-SubCell"/>
</dbReference>
<evidence type="ECO:0000256" key="1">
    <source>
        <dbReference type="ARBA" id="ARBA00004442"/>
    </source>
</evidence>
<comment type="subcellular location">
    <subcellularLocation>
        <location evidence="1">Cell outer membrane</location>
    </subcellularLocation>
</comment>